<organism evidence="1">
    <name type="scientific">Bathycoccus sp. RCC716 virus 2</name>
    <dbReference type="NCBI Taxonomy" id="2530039"/>
    <lineage>
        <taxon>Viruses</taxon>
        <taxon>Varidnaviria</taxon>
        <taxon>Bamfordvirae</taxon>
        <taxon>Nucleocytoviricota</taxon>
        <taxon>Megaviricetes</taxon>
        <taxon>Algavirales</taxon>
        <taxon>Phycodnaviridae</taxon>
        <taxon>Prasinovirus</taxon>
    </lineage>
</organism>
<evidence type="ECO:0000313" key="1">
    <source>
        <dbReference type="EMBL" id="QOR60456.1"/>
    </source>
</evidence>
<proteinExistence type="predicted"/>
<reference evidence="1" key="1">
    <citation type="submission" date="2019-02" db="EMBL/GenBank/DDBJ databases">
        <authorList>
            <person name="Bachy C."/>
            <person name="Yung C.-M."/>
            <person name="Roux S."/>
            <person name="Sullivan M.B."/>
            <person name="Worden A.Z."/>
        </authorList>
    </citation>
    <scope>NUCLEOTIDE SEQUENCE</scope>
    <source>
        <strain evidence="1">BII-V2</strain>
    </source>
</reference>
<dbReference type="EMBL" id="MK522038">
    <property type="protein sequence ID" value="QOR60456.1"/>
    <property type="molecule type" value="Genomic_DNA"/>
</dbReference>
<sequence length="164" mass="18293">MASVSAFNEMMGQFLMELHKTFPEEKGLKKCMSAFDLMKETNPKLVVDGFMVGVTPYADKISAKDDTFFLEESKNLDFMKGVNLKDHWDSCSENTKNAIWQYVQTLYMLGTTIKSIPEDTLSMIEKVAKQCADQMEEGGTELDEAALMKTMQGMLGGMLGGGKK</sequence>
<accession>A0A7S6NYF1</accession>
<name>A0A7S6NYF1_9PHYC</name>
<protein>
    <submittedName>
        <fullName evidence="1">Uncharacterized protein</fullName>
    </submittedName>
</protein>